<name>A0AAC9RP75_9CLOT</name>
<evidence type="ECO:0000256" key="3">
    <source>
        <dbReference type="ARBA" id="ARBA00022553"/>
    </source>
</evidence>
<evidence type="ECO:0000256" key="6">
    <source>
        <dbReference type="ARBA" id="ARBA00023125"/>
    </source>
</evidence>
<dbReference type="EMBL" id="CP020559">
    <property type="protein sequence ID" value="ARE89289.1"/>
    <property type="molecule type" value="Genomic_DNA"/>
</dbReference>
<dbReference type="KEGG" id="cfm:BJL90_02280"/>
<dbReference type="CDD" id="cd19925">
    <property type="entry name" value="REC_citrate_TCS"/>
    <property type="match status" value="1"/>
</dbReference>
<gene>
    <name evidence="14" type="primary">citT_2</name>
    <name evidence="13" type="ORF">BJL90_02280</name>
    <name evidence="14" type="ORF">CLFO_36960</name>
</gene>
<dbReference type="InterPro" id="IPR051271">
    <property type="entry name" value="2C-system_Tx_regulators"/>
</dbReference>
<dbReference type="Proteomes" id="UP000177894">
    <property type="component" value="Chromosome"/>
</dbReference>
<evidence type="ECO:0000313" key="15">
    <source>
        <dbReference type="Proteomes" id="UP000177894"/>
    </source>
</evidence>
<evidence type="ECO:0000256" key="5">
    <source>
        <dbReference type="ARBA" id="ARBA00023015"/>
    </source>
</evidence>
<dbReference type="PROSITE" id="PS50110">
    <property type="entry name" value="RESPONSE_REGULATORY"/>
    <property type="match status" value="1"/>
</dbReference>
<dbReference type="PIRSF" id="PIRSF006171">
    <property type="entry name" value="RR_citrat_malat"/>
    <property type="match status" value="1"/>
</dbReference>
<dbReference type="InterPro" id="IPR024187">
    <property type="entry name" value="Sig_transdc_resp-reg_cit/mal"/>
</dbReference>
<sequence length="223" mass="25588">MLSVLIVEDDPMVAEINKKFVDTVSGFQVVGIASNGEVALQLIKSLNPHLVILDIYMPKIDGLKLLRRIRKDELDVDIILVTAAKDVPSIEEAFKWGVIDYLVKPFELHRFKAALEDYKARKSSFIQKEEVNQEDIDKLIFGKKDVLNPTYDKGIQEKTMEKIRNYMLKETIPKSAQEVAEALGLTRVTVRRYLEYLTELGETEVEVLYGTVGRPQHLYIYKK</sequence>
<feature type="modified residue" description="4-aspartylphosphate" evidence="11">
    <location>
        <position position="54"/>
    </location>
</feature>
<protein>
    <recommendedName>
        <fullName evidence="10">Transcriptional regulatory protein</fullName>
    </recommendedName>
</protein>
<evidence type="ECO:0000256" key="8">
    <source>
        <dbReference type="ARBA" id="ARBA00023163"/>
    </source>
</evidence>
<proteinExistence type="predicted"/>
<evidence type="ECO:0000256" key="2">
    <source>
        <dbReference type="ARBA" id="ARBA00022490"/>
    </source>
</evidence>
<evidence type="ECO:0000313" key="16">
    <source>
        <dbReference type="Proteomes" id="UP000192478"/>
    </source>
</evidence>
<evidence type="ECO:0000256" key="7">
    <source>
        <dbReference type="ARBA" id="ARBA00023159"/>
    </source>
</evidence>
<dbReference type="RefSeq" id="WP_070963909.1">
    <property type="nucleotide sequence ID" value="NZ_CP017603.1"/>
</dbReference>
<keyword evidence="6 10" id="KW-0238">DNA-binding</keyword>
<keyword evidence="7 10" id="KW-0010">Activator</keyword>
<evidence type="ECO:0000256" key="11">
    <source>
        <dbReference type="PROSITE-ProRule" id="PRU00169"/>
    </source>
</evidence>
<reference evidence="13 15" key="1">
    <citation type="submission" date="2016-10" db="EMBL/GenBank/DDBJ databases">
        <title>Complete Genome Sequence of Acetogen Clostridium formicoaceticum ATCC 27076.</title>
        <authorList>
            <person name="Bao T."/>
            <person name="Cheng C."/>
            <person name="Zhao J."/>
            <person name="Yang S.-T."/>
            <person name="Wang J."/>
            <person name="Wang M."/>
        </authorList>
    </citation>
    <scope>NUCLEOTIDE SEQUENCE [LARGE SCALE GENOMIC DNA]</scope>
    <source>
        <strain evidence="13 15">ATCC 27076</strain>
    </source>
</reference>
<evidence type="ECO:0000313" key="14">
    <source>
        <dbReference type="EMBL" id="ARE89289.1"/>
    </source>
</evidence>
<dbReference type="InterPro" id="IPR048714">
    <property type="entry name" value="DpiA-like_HTH"/>
</dbReference>
<comment type="subcellular location">
    <subcellularLocation>
        <location evidence="1 10">Cytoplasm</location>
    </subcellularLocation>
</comment>
<feature type="domain" description="Response regulatory" evidence="12">
    <location>
        <begin position="3"/>
        <end position="119"/>
    </location>
</feature>
<keyword evidence="3 11" id="KW-0597">Phosphoprotein</keyword>
<organism evidence="14 16">
    <name type="scientific">Clostridium formicaceticum</name>
    <dbReference type="NCBI Taxonomy" id="1497"/>
    <lineage>
        <taxon>Bacteria</taxon>
        <taxon>Bacillati</taxon>
        <taxon>Bacillota</taxon>
        <taxon>Clostridia</taxon>
        <taxon>Eubacteriales</taxon>
        <taxon>Clostridiaceae</taxon>
        <taxon>Clostridium</taxon>
    </lineage>
</organism>
<dbReference type="PANTHER" id="PTHR45526">
    <property type="entry name" value="TRANSCRIPTIONAL REGULATORY PROTEIN DPIA"/>
    <property type="match status" value="1"/>
</dbReference>
<dbReference type="AlphaFoldDB" id="A0AAC9RP75"/>
<dbReference type="InterPro" id="IPR011006">
    <property type="entry name" value="CheY-like_superfamily"/>
</dbReference>
<dbReference type="GO" id="GO:0005737">
    <property type="term" value="C:cytoplasm"/>
    <property type="evidence" value="ECO:0007669"/>
    <property type="project" value="UniProtKB-SubCell"/>
</dbReference>
<accession>A0AAC9RP75</accession>
<evidence type="ECO:0000259" key="12">
    <source>
        <dbReference type="PROSITE" id="PS50110"/>
    </source>
</evidence>
<dbReference type="SUPFAM" id="SSF46785">
    <property type="entry name" value="Winged helix' DNA-binding domain"/>
    <property type="match status" value="1"/>
</dbReference>
<evidence type="ECO:0000256" key="9">
    <source>
        <dbReference type="ARBA" id="ARBA00024867"/>
    </source>
</evidence>
<evidence type="ECO:0000256" key="10">
    <source>
        <dbReference type="PIRNR" id="PIRNR006171"/>
    </source>
</evidence>
<comment type="function">
    <text evidence="9">May play the central regulatory role in sporulation. It may be an element of the effector pathway responsible for the activation of sporulation genes in response to nutritional stress. Spo0A may act in concert with spo0H (a sigma factor) to control the expression of some genes that are critical to the sporulation process.</text>
</comment>
<dbReference type="InterPro" id="IPR001789">
    <property type="entry name" value="Sig_transdc_resp-reg_receiver"/>
</dbReference>
<keyword evidence="5 10" id="KW-0805">Transcription regulation</keyword>
<keyword evidence="15" id="KW-1185">Reference proteome</keyword>
<dbReference type="GO" id="GO:0003700">
    <property type="term" value="F:DNA-binding transcription factor activity"/>
    <property type="evidence" value="ECO:0007669"/>
    <property type="project" value="InterPro"/>
</dbReference>
<keyword evidence="2 10" id="KW-0963">Cytoplasm</keyword>
<evidence type="ECO:0000313" key="13">
    <source>
        <dbReference type="EMBL" id="AOY74885.1"/>
    </source>
</evidence>
<dbReference type="PANTHER" id="PTHR45526:SF1">
    <property type="entry name" value="TRANSCRIPTIONAL REGULATORY PROTEIN DCUR-RELATED"/>
    <property type="match status" value="1"/>
</dbReference>
<dbReference type="Proteomes" id="UP000192478">
    <property type="component" value="Chromosome"/>
</dbReference>
<dbReference type="Pfam" id="PF20714">
    <property type="entry name" value="HTH_64"/>
    <property type="match status" value="1"/>
</dbReference>
<dbReference type="SMART" id="SM00448">
    <property type="entry name" value="REC"/>
    <property type="match status" value="1"/>
</dbReference>
<evidence type="ECO:0000256" key="4">
    <source>
        <dbReference type="ARBA" id="ARBA00023012"/>
    </source>
</evidence>
<dbReference type="Pfam" id="PF00072">
    <property type="entry name" value="Response_reg"/>
    <property type="match status" value="1"/>
</dbReference>
<dbReference type="EMBL" id="CP017603">
    <property type="protein sequence ID" value="AOY74885.1"/>
    <property type="molecule type" value="Genomic_DNA"/>
</dbReference>
<dbReference type="Gene3D" id="3.40.50.2300">
    <property type="match status" value="1"/>
</dbReference>
<dbReference type="InterPro" id="IPR036390">
    <property type="entry name" value="WH_DNA-bd_sf"/>
</dbReference>
<dbReference type="GO" id="GO:0000156">
    <property type="term" value="F:phosphorelay response regulator activity"/>
    <property type="evidence" value="ECO:0007669"/>
    <property type="project" value="TreeGrafter"/>
</dbReference>
<keyword evidence="4 10" id="KW-0902">Two-component regulatory system</keyword>
<dbReference type="GO" id="GO:0003677">
    <property type="term" value="F:DNA binding"/>
    <property type="evidence" value="ECO:0007669"/>
    <property type="project" value="UniProtKB-KW"/>
</dbReference>
<dbReference type="SUPFAM" id="SSF52172">
    <property type="entry name" value="CheY-like"/>
    <property type="match status" value="1"/>
</dbReference>
<keyword evidence="8 10" id="KW-0804">Transcription</keyword>
<evidence type="ECO:0000256" key="1">
    <source>
        <dbReference type="ARBA" id="ARBA00004496"/>
    </source>
</evidence>
<reference evidence="14 16" key="2">
    <citation type="submission" date="2017-03" db="EMBL/GenBank/DDBJ databases">
        <title>Complete sequence of Clostridium formicaceticum DSM 92.</title>
        <authorList>
            <person name="Poehlein A."/>
            <person name="Karl M."/>
            <person name="Bengelsdorf F.R."/>
            <person name="Duerre P."/>
            <person name="Daniel R."/>
        </authorList>
    </citation>
    <scope>NUCLEOTIDE SEQUENCE [LARGE SCALE GENOMIC DNA]</scope>
    <source>
        <strain evidence="14 16">DSM 92</strain>
    </source>
</reference>